<evidence type="ECO:0000256" key="1">
    <source>
        <dbReference type="SAM" id="MobiDB-lite"/>
    </source>
</evidence>
<accession>A0A834FX88</accession>
<feature type="compositionally biased region" description="Basic and acidic residues" evidence="1">
    <location>
        <begin position="205"/>
        <end position="232"/>
    </location>
</feature>
<name>A0A834FX88_RHOSS</name>
<comment type="caution">
    <text evidence="2">The sequence shown here is derived from an EMBL/GenBank/DDBJ whole genome shotgun (WGS) entry which is preliminary data.</text>
</comment>
<dbReference type="OrthoDB" id="10577495at2759"/>
<gene>
    <name evidence="2" type="ORF">RHSIM_RhsimUnG0016800</name>
</gene>
<organism evidence="2 3">
    <name type="scientific">Rhododendron simsii</name>
    <name type="common">Sims's rhododendron</name>
    <dbReference type="NCBI Taxonomy" id="118357"/>
    <lineage>
        <taxon>Eukaryota</taxon>
        <taxon>Viridiplantae</taxon>
        <taxon>Streptophyta</taxon>
        <taxon>Embryophyta</taxon>
        <taxon>Tracheophyta</taxon>
        <taxon>Spermatophyta</taxon>
        <taxon>Magnoliopsida</taxon>
        <taxon>eudicotyledons</taxon>
        <taxon>Gunneridae</taxon>
        <taxon>Pentapetalae</taxon>
        <taxon>asterids</taxon>
        <taxon>Ericales</taxon>
        <taxon>Ericaceae</taxon>
        <taxon>Ericoideae</taxon>
        <taxon>Rhodoreae</taxon>
        <taxon>Rhododendron</taxon>
    </lineage>
</organism>
<dbReference type="AlphaFoldDB" id="A0A834FX88"/>
<reference evidence="2" key="1">
    <citation type="submission" date="2019-11" db="EMBL/GenBank/DDBJ databases">
        <authorList>
            <person name="Liu Y."/>
            <person name="Hou J."/>
            <person name="Li T.-Q."/>
            <person name="Guan C.-H."/>
            <person name="Wu X."/>
            <person name="Wu H.-Z."/>
            <person name="Ling F."/>
            <person name="Zhang R."/>
            <person name="Shi X.-G."/>
            <person name="Ren J.-P."/>
            <person name="Chen E.-F."/>
            <person name="Sun J.-M."/>
        </authorList>
    </citation>
    <scope>NUCLEOTIDE SEQUENCE</scope>
    <source>
        <strain evidence="2">Adult_tree_wgs_1</strain>
        <tissue evidence="2">Leaves</tissue>
    </source>
</reference>
<dbReference type="EMBL" id="WJXA01000053">
    <property type="protein sequence ID" value="KAF7116720.1"/>
    <property type="molecule type" value="Genomic_DNA"/>
</dbReference>
<keyword evidence="3" id="KW-1185">Reference proteome</keyword>
<evidence type="ECO:0000313" key="2">
    <source>
        <dbReference type="EMBL" id="KAF7116720.1"/>
    </source>
</evidence>
<protein>
    <submittedName>
        <fullName evidence="2">Uncharacterized protein</fullName>
    </submittedName>
</protein>
<feature type="compositionally biased region" description="Basic and acidic residues" evidence="1">
    <location>
        <begin position="161"/>
        <end position="186"/>
    </location>
</feature>
<proteinExistence type="predicted"/>
<feature type="compositionally biased region" description="Basic and acidic residues" evidence="1">
    <location>
        <begin position="72"/>
        <end position="84"/>
    </location>
</feature>
<dbReference type="Proteomes" id="UP000626092">
    <property type="component" value="Unassembled WGS sequence"/>
</dbReference>
<feature type="region of interest" description="Disordered" evidence="1">
    <location>
        <begin position="51"/>
        <end position="240"/>
    </location>
</feature>
<sequence>MGSNAADLIDSTVETSILGENDKTEIPTAREVATVETSLDDISEQMLQASSIQTSKEHDLVSLEVGETTGEAPEKDKMLYEKAETSLAEETTEDEIREIEDKSSNPVKDTALGSTDKEKERANAYAAVENREFYTPREQNIEESTSESDAEVLRRVTTSEVADRNEISKSEAAEELKSSEKDKPEYDTAISETFEGVGTCGGYMDTEKAIPEQEDSAKNLEGSSKENNEIEKNHRRMKLN</sequence>
<evidence type="ECO:0000313" key="3">
    <source>
        <dbReference type="Proteomes" id="UP000626092"/>
    </source>
</evidence>